<accession>A0A1H8NJT8</accession>
<dbReference type="Pfam" id="PF01471">
    <property type="entry name" value="PG_binding_1"/>
    <property type="match status" value="1"/>
</dbReference>
<dbReference type="EMBL" id="FODD01000022">
    <property type="protein sequence ID" value="SEO29749.1"/>
    <property type="molecule type" value="Genomic_DNA"/>
</dbReference>
<dbReference type="CDD" id="cd00093">
    <property type="entry name" value="HTH_XRE"/>
    <property type="match status" value="1"/>
</dbReference>
<name>A0A1H8NJT8_9ACTN</name>
<proteinExistence type="predicted"/>
<dbReference type="InterPro" id="IPR010982">
    <property type="entry name" value="Lambda_DNA-bd_dom_sf"/>
</dbReference>
<dbReference type="SUPFAM" id="SSF47413">
    <property type="entry name" value="lambda repressor-like DNA-binding domains"/>
    <property type="match status" value="1"/>
</dbReference>
<dbReference type="InterPro" id="IPR001387">
    <property type="entry name" value="Cro/C1-type_HTH"/>
</dbReference>
<evidence type="ECO:0000259" key="2">
    <source>
        <dbReference type="Pfam" id="PF01471"/>
    </source>
</evidence>
<dbReference type="InterPro" id="IPR036365">
    <property type="entry name" value="PGBD-like_sf"/>
</dbReference>
<organism evidence="3 4">
    <name type="scientific">Actinacidiphila rubida</name>
    <dbReference type="NCBI Taxonomy" id="310780"/>
    <lineage>
        <taxon>Bacteria</taxon>
        <taxon>Bacillati</taxon>
        <taxon>Actinomycetota</taxon>
        <taxon>Actinomycetes</taxon>
        <taxon>Kitasatosporales</taxon>
        <taxon>Streptomycetaceae</taxon>
        <taxon>Actinacidiphila</taxon>
    </lineage>
</organism>
<feature type="region of interest" description="Disordered" evidence="1">
    <location>
        <begin position="96"/>
        <end position="173"/>
    </location>
</feature>
<evidence type="ECO:0000256" key="1">
    <source>
        <dbReference type="SAM" id="MobiDB-lite"/>
    </source>
</evidence>
<dbReference type="SUPFAM" id="SSF47090">
    <property type="entry name" value="PGBD-like"/>
    <property type="match status" value="1"/>
</dbReference>
<dbReference type="Proteomes" id="UP000181951">
    <property type="component" value="Unassembled WGS sequence"/>
</dbReference>
<feature type="domain" description="Peptidoglycan binding-like" evidence="2">
    <location>
        <begin position="245"/>
        <end position="300"/>
    </location>
</feature>
<gene>
    <name evidence="3" type="ORF">SAMN05216267_1022104</name>
</gene>
<reference evidence="3 4" key="1">
    <citation type="submission" date="2016-10" db="EMBL/GenBank/DDBJ databases">
        <authorList>
            <person name="de Groot N.N."/>
        </authorList>
    </citation>
    <scope>NUCLEOTIDE SEQUENCE [LARGE SCALE GENOMIC DNA]</scope>
    <source>
        <strain evidence="3 4">CGMCC 4.2026</strain>
    </source>
</reference>
<dbReference type="Gene3D" id="1.10.101.10">
    <property type="entry name" value="PGBD-like superfamily/PGBD"/>
    <property type="match status" value="1"/>
</dbReference>
<dbReference type="Pfam" id="PF13560">
    <property type="entry name" value="HTH_31"/>
    <property type="match status" value="1"/>
</dbReference>
<dbReference type="STRING" id="310780.SAMN05216267_1022104"/>
<feature type="compositionally biased region" description="Basic and acidic residues" evidence="1">
    <location>
        <begin position="125"/>
        <end position="139"/>
    </location>
</feature>
<evidence type="ECO:0000313" key="3">
    <source>
        <dbReference type="EMBL" id="SEO29749.1"/>
    </source>
</evidence>
<dbReference type="InterPro" id="IPR036366">
    <property type="entry name" value="PGBDSf"/>
</dbReference>
<sequence>MARWRALPAGLDPAVVRFVVQLRKLKDVSGRTLRELAQETGYSSSSWERYLGGRSLPPRGAVEALAQIAGGDPARVLALLEMAADAWKSRQVDAVDAVSAGPQPDAAGEADASGEPADPAGSDDSAEHGGDGRDGRAHEANGPGEGAAGRPAEPPVPAPADGDPRPRRRPGAGWRRLVTLGGGAALGAVITLLVVDTSQGAAPCSPVPAVHKPVTYGCHYSQRATLWYAGNSTTSTRHIVVDMFGPDVAELQCLLQRAGITPGGIDGNFGPLTEHAVIQAQKQFHLDVDGQVGPHTWAALRR</sequence>
<dbReference type="Gene3D" id="1.10.260.40">
    <property type="entry name" value="lambda repressor-like DNA-binding domains"/>
    <property type="match status" value="1"/>
</dbReference>
<evidence type="ECO:0000313" key="4">
    <source>
        <dbReference type="Proteomes" id="UP000181951"/>
    </source>
</evidence>
<protein>
    <submittedName>
        <fullName evidence="3">Helix-turn-helix domain-containing protein</fullName>
    </submittedName>
</protein>
<dbReference type="OrthoDB" id="9815541at2"/>
<keyword evidence="4" id="KW-1185">Reference proteome</keyword>
<dbReference type="GO" id="GO:0003677">
    <property type="term" value="F:DNA binding"/>
    <property type="evidence" value="ECO:0007669"/>
    <property type="project" value="InterPro"/>
</dbReference>
<dbReference type="AlphaFoldDB" id="A0A1H8NJT8"/>
<dbReference type="InterPro" id="IPR002477">
    <property type="entry name" value="Peptidoglycan-bd-like"/>
</dbReference>